<reference evidence="6 7" key="1">
    <citation type="journal article" date="2019" name="Emerg. Microbes Infect.">
        <title>Comprehensive subspecies identification of 175 nontuberculous mycobacteria species based on 7547 genomic profiles.</title>
        <authorList>
            <person name="Matsumoto Y."/>
            <person name="Kinjo T."/>
            <person name="Motooka D."/>
            <person name="Nabeya D."/>
            <person name="Jung N."/>
            <person name="Uechi K."/>
            <person name="Horii T."/>
            <person name="Iida T."/>
            <person name="Fujita J."/>
            <person name="Nakamura S."/>
        </authorList>
    </citation>
    <scope>NUCLEOTIDE SEQUENCE [LARGE SCALE GENOMIC DNA]</scope>
    <source>
        <strain evidence="6 7">JCM 15658</strain>
    </source>
</reference>
<dbReference type="REBASE" id="378325">
    <property type="entry name" value="M.Mmo15658ORF58190P"/>
</dbReference>
<comment type="similarity">
    <text evidence="3">Belongs to the N(4)/N(6)-methyltransferase family.</text>
</comment>
<dbReference type="Gene3D" id="3.40.50.150">
    <property type="entry name" value="Vaccinia Virus protein VP39"/>
    <property type="match status" value="1"/>
</dbReference>
<dbReference type="SUPFAM" id="SSF53335">
    <property type="entry name" value="S-adenosyl-L-methionine-dependent methyltransferases"/>
    <property type="match status" value="1"/>
</dbReference>
<evidence type="ECO:0000259" key="5">
    <source>
        <dbReference type="Pfam" id="PF01555"/>
    </source>
</evidence>
<evidence type="ECO:0000313" key="6">
    <source>
        <dbReference type="EMBL" id="BBZ64518.1"/>
    </source>
</evidence>
<evidence type="ECO:0000256" key="4">
    <source>
        <dbReference type="SAM" id="MobiDB-lite"/>
    </source>
</evidence>
<keyword evidence="1" id="KW-0489">Methyltransferase</keyword>
<protein>
    <recommendedName>
        <fullName evidence="3">Methyltransferase</fullName>
        <ecNumber evidence="3">2.1.1.-</ecNumber>
    </recommendedName>
</protein>
<dbReference type="GO" id="GO:0003677">
    <property type="term" value="F:DNA binding"/>
    <property type="evidence" value="ECO:0007669"/>
    <property type="project" value="InterPro"/>
</dbReference>
<dbReference type="Proteomes" id="UP000466039">
    <property type="component" value="Chromosome"/>
</dbReference>
<feature type="domain" description="DNA methylase N-4/N-6" evidence="5">
    <location>
        <begin position="31"/>
        <end position="355"/>
    </location>
</feature>
<dbReference type="EMBL" id="AP022617">
    <property type="protein sequence ID" value="BBZ64518.1"/>
    <property type="molecule type" value="Genomic_DNA"/>
</dbReference>
<feature type="region of interest" description="Disordered" evidence="4">
    <location>
        <begin position="1"/>
        <end position="35"/>
    </location>
</feature>
<organism evidence="6 7">
    <name type="scientific">Mycolicibacterium monacense</name>
    <name type="common">Mycobacterium monacense</name>
    <dbReference type="NCBI Taxonomy" id="85693"/>
    <lineage>
        <taxon>Bacteria</taxon>
        <taxon>Bacillati</taxon>
        <taxon>Actinomycetota</taxon>
        <taxon>Actinomycetes</taxon>
        <taxon>Mycobacteriales</taxon>
        <taxon>Mycobacteriaceae</taxon>
        <taxon>Mycolicibacterium</taxon>
    </lineage>
</organism>
<dbReference type="AlphaFoldDB" id="A0AAD1J1L9"/>
<sequence>MAARPARKERKSATPKRLLRVVEDQDQPASDRPFNLHRGDVREAYANWPQPATIVSDGAYGVRGFHGDTTDAAGLVDWYSGHIKMWTQAASPGTTLWFWNTEVGWATVHAELDRQGWDYVQTVIWDKGLSHIAGNVNGKTIRQFPVVTEVCALYQRRFEVPTESGELIGVQNWLRHEWMRSGLPLYLSNEACAVRNAATRKYLTKDWLWYFPPGVMVERMAAYCHENGFESGRPYFSIDGENSVTAEEWDRMRYPWTHAHGLTNVWRRGPLHDGERLKGSMRRSAPRVYRPTRASATHLNQKPLEFMERLVHAVTKEGDVVWEPFGGLASASVAAVALGRRAFVAERDPHFADIAGERLNDAVANRQIDAETAALGDSE</sequence>
<dbReference type="GO" id="GO:0032259">
    <property type="term" value="P:methylation"/>
    <property type="evidence" value="ECO:0007669"/>
    <property type="project" value="UniProtKB-KW"/>
</dbReference>
<keyword evidence="2" id="KW-0808">Transferase</keyword>
<dbReference type="InterPro" id="IPR029063">
    <property type="entry name" value="SAM-dependent_MTases_sf"/>
</dbReference>
<proteinExistence type="inferred from homology"/>
<gene>
    <name evidence="6" type="ORF">MMON_58190</name>
</gene>
<dbReference type="EC" id="2.1.1.-" evidence="3"/>
<dbReference type="Pfam" id="PF01555">
    <property type="entry name" value="N6_N4_Mtase"/>
    <property type="match status" value="1"/>
</dbReference>
<dbReference type="InterPro" id="IPR001091">
    <property type="entry name" value="RM_Methyltransferase"/>
</dbReference>
<evidence type="ECO:0000313" key="7">
    <source>
        <dbReference type="Proteomes" id="UP000466039"/>
    </source>
</evidence>
<dbReference type="PRINTS" id="PR00508">
    <property type="entry name" value="S21N4MTFRASE"/>
</dbReference>
<keyword evidence="7" id="KW-1185">Reference proteome</keyword>
<dbReference type="RefSeq" id="WP_083044993.1">
    <property type="nucleotide sequence ID" value="NZ_AP022617.1"/>
</dbReference>
<accession>A0AAD1J1L9</accession>
<dbReference type="GO" id="GO:0008170">
    <property type="term" value="F:N-methyltransferase activity"/>
    <property type="evidence" value="ECO:0007669"/>
    <property type="project" value="InterPro"/>
</dbReference>
<dbReference type="InterPro" id="IPR002941">
    <property type="entry name" value="DNA_methylase_N4/N6"/>
</dbReference>
<evidence type="ECO:0000256" key="3">
    <source>
        <dbReference type="RuleBase" id="RU362026"/>
    </source>
</evidence>
<name>A0AAD1J1L9_MYCMB</name>
<evidence type="ECO:0000256" key="2">
    <source>
        <dbReference type="ARBA" id="ARBA00022679"/>
    </source>
</evidence>
<feature type="compositionally biased region" description="Basic residues" evidence="4">
    <location>
        <begin position="1"/>
        <end position="19"/>
    </location>
</feature>
<evidence type="ECO:0000256" key="1">
    <source>
        <dbReference type="ARBA" id="ARBA00022603"/>
    </source>
</evidence>